<dbReference type="GO" id="GO:0000049">
    <property type="term" value="F:tRNA binding"/>
    <property type="evidence" value="ECO:0007669"/>
    <property type="project" value="UniProtKB-UniRule"/>
</dbReference>
<dbReference type="GO" id="GO:0005634">
    <property type="term" value="C:nucleus"/>
    <property type="evidence" value="ECO:0007669"/>
    <property type="project" value="TreeGrafter"/>
</dbReference>
<evidence type="ECO:0000313" key="17">
    <source>
        <dbReference type="Proteomes" id="UP000001745"/>
    </source>
</evidence>
<dbReference type="eggNOG" id="KOG1253">
    <property type="taxonomic scope" value="Eukaryota"/>
</dbReference>
<dbReference type="EC" id="2.1.1.216" evidence="7"/>
<reference evidence="17" key="1">
    <citation type="journal article" date="2015" name="Genome Announc.">
        <title>Genome sequence of the AIDS-associated pathogen Penicillium marneffei (ATCC18224) and its near taxonomic relative Talaromyces stipitatus (ATCC10500).</title>
        <authorList>
            <person name="Nierman W.C."/>
            <person name="Fedorova-Abrams N.D."/>
            <person name="Andrianopoulos A."/>
        </authorList>
    </citation>
    <scope>NUCLEOTIDE SEQUENCE [LARGE SCALE GENOMIC DNA]</scope>
    <source>
        <strain evidence="17">ATCC 10500 / CBS 375.48 / QM 6759 / NRRL 1006</strain>
    </source>
</reference>
<dbReference type="InterPro" id="IPR029063">
    <property type="entry name" value="SAM-dependent_MTases_sf"/>
</dbReference>
<dbReference type="GO" id="GO:0160104">
    <property type="term" value="F:tRNA (guanine(26)-N2)-dimethyltransferase activity"/>
    <property type="evidence" value="ECO:0007669"/>
    <property type="project" value="UniProtKB-EC"/>
</dbReference>
<keyword evidence="6 12" id="KW-0694">RNA-binding</keyword>
<feature type="compositionally biased region" description="Basic and acidic residues" evidence="13">
    <location>
        <begin position="864"/>
        <end position="877"/>
    </location>
</feature>
<dbReference type="GeneID" id="8103190"/>
<evidence type="ECO:0000256" key="1">
    <source>
        <dbReference type="ARBA" id="ARBA00022555"/>
    </source>
</evidence>
<organism evidence="16 17">
    <name type="scientific">Talaromyces stipitatus (strain ATCC 10500 / CBS 375.48 / QM 6759 / NRRL 1006)</name>
    <name type="common">Penicillium stipitatum</name>
    <dbReference type="NCBI Taxonomy" id="441959"/>
    <lineage>
        <taxon>Eukaryota</taxon>
        <taxon>Fungi</taxon>
        <taxon>Dikarya</taxon>
        <taxon>Ascomycota</taxon>
        <taxon>Pezizomycotina</taxon>
        <taxon>Eurotiomycetes</taxon>
        <taxon>Eurotiomycetidae</taxon>
        <taxon>Eurotiales</taxon>
        <taxon>Trichocomaceae</taxon>
        <taxon>Talaromyces</taxon>
        <taxon>Talaromyces sect. Talaromyces</taxon>
    </lineage>
</organism>
<feature type="compositionally biased region" description="Basic and acidic residues" evidence="13">
    <location>
        <begin position="515"/>
        <end position="524"/>
    </location>
</feature>
<dbReference type="PANTHER" id="PTHR10631">
    <property type="entry name" value="N 2 ,N 2 -DIMETHYLGUANOSINE TRNA METHYLTRANSFERASE"/>
    <property type="match status" value="1"/>
</dbReference>
<feature type="compositionally biased region" description="Low complexity" evidence="13">
    <location>
        <begin position="1026"/>
        <end position="1042"/>
    </location>
</feature>
<feature type="transmembrane region" description="Helical" evidence="14">
    <location>
        <begin position="129"/>
        <end position="149"/>
    </location>
</feature>
<evidence type="ECO:0000256" key="3">
    <source>
        <dbReference type="ARBA" id="ARBA00022679"/>
    </source>
</evidence>
<dbReference type="InParanoid" id="B8MNW0"/>
<dbReference type="AlphaFoldDB" id="B8MNW0"/>
<dbReference type="Pfam" id="PF02005">
    <property type="entry name" value="TRM"/>
    <property type="match status" value="2"/>
</dbReference>
<dbReference type="NCBIfam" id="TIGR00308">
    <property type="entry name" value="TRM1"/>
    <property type="match status" value="1"/>
</dbReference>
<feature type="domain" description="Mitochondrial adapter protein MCP1 transmembrane" evidence="15">
    <location>
        <begin position="89"/>
        <end position="169"/>
    </location>
</feature>
<keyword evidence="14" id="KW-0812">Transmembrane</keyword>
<dbReference type="GO" id="GO:0016020">
    <property type="term" value="C:membrane"/>
    <property type="evidence" value="ECO:0007669"/>
    <property type="project" value="InterPro"/>
</dbReference>
<comment type="catalytic activity">
    <reaction evidence="8">
        <text>guanosine(26) in tRNA + 2 S-adenosyl-L-methionine = N(2)-dimethylguanosine(26) in tRNA + 2 S-adenosyl-L-homocysteine + 2 H(+)</text>
        <dbReference type="Rhea" id="RHEA:43140"/>
        <dbReference type="Rhea" id="RHEA-COMP:10359"/>
        <dbReference type="Rhea" id="RHEA-COMP:10360"/>
        <dbReference type="ChEBI" id="CHEBI:15378"/>
        <dbReference type="ChEBI" id="CHEBI:57856"/>
        <dbReference type="ChEBI" id="CHEBI:59789"/>
        <dbReference type="ChEBI" id="CHEBI:74269"/>
        <dbReference type="ChEBI" id="CHEBI:74513"/>
        <dbReference type="EC" id="2.1.1.216"/>
    </reaction>
</comment>
<dbReference type="Pfam" id="PF07950">
    <property type="entry name" value="MCP1_TM"/>
    <property type="match status" value="2"/>
</dbReference>
<feature type="region of interest" description="Disordered" evidence="13">
    <location>
        <begin position="855"/>
        <end position="878"/>
    </location>
</feature>
<gene>
    <name evidence="16" type="ORF">TSTA_104190</name>
</gene>
<evidence type="ECO:0000256" key="12">
    <source>
        <dbReference type="PROSITE-ProRule" id="PRU00958"/>
    </source>
</evidence>
<protein>
    <recommendedName>
        <fullName evidence="7">tRNA (guanine(26)-N(2))-dimethyltransferase</fullName>
        <ecNumber evidence="7">2.1.1.216</ecNumber>
    </recommendedName>
    <alternativeName>
        <fullName evidence="10">tRNA 2,2-dimethylguanosine-26 methyltransferase</fullName>
    </alternativeName>
    <alternativeName>
        <fullName evidence="9">tRNA(guanine-26,N(2)-N(2)) methyltransferase</fullName>
    </alternativeName>
    <alternativeName>
        <fullName evidence="11">tRNA(m(2,2)G26)dimethyltransferase</fullName>
    </alternativeName>
</protein>
<evidence type="ECO:0000256" key="9">
    <source>
        <dbReference type="ARBA" id="ARBA00077143"/>
    </source>
</evidence>
<dbReference type="InterPro" id="IPR012472">
    <property type="entry name" value="MCP1_TM"/>
</dbReference>
<sequence>MARTTRTDSLLSGVDTIDTRSILSMQELDPSPVDDDPPDIETGDYFPEPANTNGEQARSFGISRIGLKSHSWDYWLSAIQRYSTYPPTVFFALHAINTSLIPLATRSIPSSDSFLLLTRPIYQSPSLEPIMVALPIVAHIASGIALRSIRARRRAKMYGAEQRNQRYLIKSWPVPSLQAKLGYAMIPLVGLHVGVNRVIPLEIDGGSSSVGLGYVAHGFARSPVFWNLFYILFVAASVWHLVGGLATWMGVRVTTARMERGSTSKTGILGETREETARRRKNKWLVHGIAGITAAIWLAGALGILSTCKFDMKWPVRPKYFFLFDDSDLITPRQSVECYGRPMKRILPRFYTSFRSAIESITPTVQIQYPKLLLLRNYRSTGAMTSTSNEAPASAPTESPKTIDLNNKKYEPVKEGLAYILKPISDKPPNLKPRGSGFEQQASVFYNPIQQFNRDLSVLAIKAFANHHVALVREQNLNRLNRRKKGKEGKKRKREEGEEDDVDVDGEEVMKKHHGEGDEGQRRAADEVVTGFVPPEAGADAQKSASTKPVNFQILDALSATGLRALRYAKEISTATKIVSNDLSAAAVEAIKLNIKYNQVENIVRPNVGDARAYMYSLQGETHTNDGTGKKFHVIDLDPYGTAAPFLDAAVQAVNDGGMLCVTCTDAAVFASTGYPEKTYALYGGIPCRLPHGHEIGLRLILHAVASSAARYGLAVEPLLSLSIDYYARVFVRIHKSPINVKALASTTMLVFNCDSGCGAWSTQYLAGTKVKQGKKDGQIFHNYVLAQAPTTSPRCEHCGFKTHLAGPMWGGPLHNPHFIQRVLDLVPESDPNVYHTLDRIEGMLTTALEEDLDLSPPFESDETTAKETTEELKPEEESAIIPRMSPHLKEKFPFFVSLSALAKVLHAQTIPTDAFRGALHGLGYRTTRSHTRPNSVRTDAPWDVLWEIMREWVRQWCPPSKDVNGEKYKPGTPAAGIMRNDRSHFDGSNPLNVLKKEVQTALEEGKDLADLSMRIEAALYRKGRTSPPSAEPTTTTTTTAENKTEERPHPSTLTIKFDESKGKKFSTEMGRGRKKVVRYQMNPELNWGPMSKATGH</sequence>
<evidence type="ECO:0000256" key="11">
    <source>
        <dbReference type="ARBA" id="ARBA00083299"/>
    </source>
</evidence>
<evidence type="ECO:0000259" key="15">
    <source>
        <dbReference type="Pfam" id="PF07950"/>
    </source>
</evidence>
<feature type="compositionally biased region" description="Polar residues" evidence="13">
    <location>
        <begin position="385"/>
        <end position="400"/>
    </location>
</feature>
<feature type="region of interest" description="Disordered" evidence="13">
    <location>
        <begin position="385"/>
        <end position="404"/>
    </location>
</feature>
<feature type="compositionally biased region" description="Acidic residues" evidence="13">
    <location>
        <begin position="497"/>
        <end position="507"/>
    </location>
</feature>
<feature type="transmembrane region" description="Helical" evidence="14">
    <location>
        <begin position="89"/>
        <end position="109"/>
    </location>
</feature>
<comment type="similarity">
    <text evidence="12">Belongs to the class I-like SAM-binding methyltransferase superfamily. Trm1 family.</text>
</comment>
<feature type="region of interest" description="Disordered" evidence="13">
    <location>
        <begin position="482"/>
        <end position="524"/>
    </location>
</feature>
<evidence type="ECO:0000256" key="2">
    <source>
        <dbReference type="ARBA" id="ARBA00022603"/>
    </source>
</evidence>
<dbReference type="InterPro" id="IPR034804">
    <property type="entry name" value="SQR/QFR_C/D"/>
</dbReference>
<dbReference type="GO" id="GO:0002940">
    <property type="term" value="P:tRNA N2-guanine methylation"/>
    <property type="evidence" value="ECO:0007669"/>
    <property type="project" value="TreeGrafter"/>
</dbReference>
<dbReference type="EMBL" id="EQ962658">
    <property type="protein sequence ID" value="EED14199.1"/>
    <property type="molecule type" value="Genomic_DNA"/>
</dbReference>
<keyword evidence="2 12" id="KW-0489">Methyltransferase</keyword>
<evidence type="ECO:0000256" key="8">
    <source>
        <dbReference type="ARBA" id="ARBA00051897"/>
    </source>
</evidence>
<dbReference type="FunFam" id="3.30.56.70:FF:000001">
    <property type="entry name" value="tRNA (guanine(26)-N(2))-dimethyltransferase"/>
    <property type="match status" value="1"/>
</dbReference>
<dbReference type="Proteomes" id="UP000001745">
    <property type="component" value="Unassembled WGS sequence"/>
</dbReference>
<keyword evidence="1 12" id="KW-0820">tRNA-binding</keyword>
<feature type="domain" description="Mitochondrial adapter protein MCP1 transmembrane" evidence="15">
    <location>
        <begin position="187"/>
        <end position="307"/>
    </location>
</feature>
<dbReference type="PhylomeDB" id="B8MNW0"/>
<evidence type="ECO:0000256" key="14">
    <source>
        <dbReference type="SAM" id="Phobius"/>
    </source>
</evidence>
<evidence type="ECO:0000256" key="7">
    <source>
        <dbReference type="ARBA" id="ARBA00039099"/>
    </source>
</evidence>
<keyword evidence="3 12" id="KW-0808">Transferase</keyword>
<dbReference type="VEuPathDB" id="FungiDB:TSTA_104190"/>
<keyword evidence="4 12" id="KW-0949">S-adenosyl-L-methionine</keyword>
<evidence type="ECO:0000256" key="5">
    <source>
        <dbReference type="ARBA" id="ARBA00022694"/>
    </source>
</evidence>
<dbReference type="STRING" id="441959.B8MNW0"/>
<dbReference type="InterPro" id="IPR042296">
    <property type="entry name" value="tRNA_met_Trm1_C"/>
</dbReference>
<feature type="transmembrane region" description="Helical" evidence="14">
    <location>
        <begin position="181"/>
        <end position="199"/>
    </location>
</feature>
<feature type="transmembrane region" description="Helical" evidence="14">
    <location>
        <begin position="228"/>
        <end position="251"/>
    </location>
</feature>
<feature type="transmembrane region" description="Helical" evidence="14">
    <location>
        <begin position="284"/>
        <end position="305"/>
    </location>
</feature>
<name>B8MNW0_TALSN</name>
<feature type="region of interest" description="Disordered" evidence="13">
    <location>
        <begin position="1023"/>
        <end position="1054"/>
    </location>
</feature>
<dbReference type="HOGENOM" id="CLU_010862_2_0_1"/>
<feature type="compositionally biased region" description="Basic residues" evidence="13">
    <location>
        <begin position="482"/>
        <end position="493"/>
    </location>
</feature>
<dbReference type="RefSeq" id="XP_002486437.1">
    <property type="nucleotide sequence ID" value="XM_002486392.1"/>
</dbReference>
<dbReference type="PROSITE" id="PS51626">
    <property type="entry name" value="SAM_MT_TRM1"/>
    <property type="match status" value="1"/>
</dbReference>
<dbReference type="Gene3D" id="3.30.56.70">
    <property type="entry name" value="N2,N2-dimethylguanosine tRNA methyltransferase, C-terminal domain"/>
    <property type="match status" value="1"/>
</dbReference>
<evidence type="ECO:0000256" key="10">
    <source>
        <dbReference type="ARBA" id="ARBA00082896"/>
    </source>
</evidence>
<dbReference type="CDD" id="cd02440">
    <property type="entry name" value="AdoMet_MTases"/>
    <property type="match status" value="1"/>
</dbReference>
<dbReference type="PANTHER" id="PTHR10631:SF3">
    <property type="entry name" value="TRNA (GUANINE(26)-N(2))-DIMETHYLTRANSFERASE"/>
    <property type="match status" value="1"/>
</dbReference>
<dbReference type="SUPFAM" id="SSF53335">
    <property type="entry name" value="S-adenosyl-L-methionine-dependent methyltransferases"/>
    <property type="match status" value="1"/>
</dbReference>
<accession>B8MNW0</accession>
<dbReference type="InterPro" id="IPR002905">
    <property type="entry name" value="Trm1"/>
</dbReference>
<evidence type="ECO:0000256" key="6">
    <source>
        <dbReference type="ARBA" id="ARBA00022884"/>
    </source>
</evidence>
<dbReference type="Gene3D" id="3.40.50.150">
    <property type="entry name" value="Vaccinia Virus protein VP39"/>
    <property type="match status" value="1"/>
</dbReference>
<dbReference type="SUPFAM" id="SSF81343">
    <property type="entry name" value="Fumarate reductase respiratory complex transmembrane subunits"/>
    <property type="match status" value="1"/>
</dbReference>
<keyword evidence="14" id="KW-1133">Transmembrane helix</keyword>
<evidence type="ECO:0000256" key="13">
    <source>
        <dbReference type="SAM" id="MobiDB-lite"/>
    </source>
</evidence>
<keyword evidence="14" id="KW-0472">Membrane</keyword>
<proteinExistence type="inferred from homology"/>
<keyword evidence="17" id="KW-1185">Reference proteome</keyword>
<dbReference type="OMA" id="IADVTMM"/>
<evidence type="ECO:0000256" key="4">
    <source>
        <dbReference type="ARBA" id="ARBA00022691"/>
    </source>
</evidence>
<keyword evidence="5 12" id="KW-0819">tRNA processing</keyword>
<evidence type="ECO:0000313" key="16">
    <source>
        <dbReference type="EMBL" id="EED14199.1"/>
    </source>
</evidence>
<dbReference type="OrthoDB" id="6349953at2759"/>